<dbReference type="CDD" id="cd18306">
    <property type="entry name" value="BTB_POZ_NS1BP"/>
    <property type="match status" value="1"/>
</dbReference>
<gene>
    <name evidence="4" type="ORF">OJAV_G00032220</name>
</gene>
<dbReference type="Proteomes" id="UP000283210">
    <property type="component" value="Chromosome 4"/>
</dbReference>
<dbReference type="PANTHER" id="PTHR24412:SF396">
    <property type="entry name" value="INFLUENZA VIRUS NS1A-BINDING PROTEIN"/>
    <property type="match status" value="1"/>
</dbReference>
<keyword evidence="1" id="KW-0880">Kelch repeat</keyword>
<dbReference type="PROSITE" id="PS50097">
    <property type="entry name" value="BTB"/>
    <property type="match status" value="1"/>
</dbReference>
<dbReference type="SMART" id="SM00875">
    <property type="entry name" value="BACK"/>
    <property type="match status" value="1"/>
</dbReference>
<dbReference type="Gene3D" id="1.25.40.420">
    <property type="match status" value="1"/>
</dbReference>
<organism evidence="4 5">
    <name type="scientific">Oryzias javanicus</name>
    <name type="common">Javanese ricefish</name>
    <name type="synonym">Aplocheilus javanicus</name>
    <dbReference type="NCBI Taxonomy" id="123683"/>
    <lineage>
        <taxon>Eukaryota</taxon>
        <taxon>Metazoa</taxon>
        <taxon>Chordata</taxon>
        <taxon>Craniata</taxon>
        <taxon>Vertebrata</taxon>
        <taxon>Euteleostomi</taxon>
        <taxon>Actinopterygii</taxon>
        <taxon>Neopterygii</taxon>
        <taxon>Teleostei</taxon>
        <taxon>Neoteleostei</taxon>
        <taxon>Acanthomorphata</taxon>
        <taxon>Ovalentaria</taxon>
        <taxon>Atherinomorphae</taxon>
        <taxon>Beloniformes</taxon>
        <taxon>Adrianichthyidae</taxon>
        <taxon>Oryziinae</taxon>
        <taxon>Oryzias</taxon>
    </lineage>
</organism>
<evidence type="ECO:0000256" key="1">
    <source>
        <dbReference type="ARBA" id="ARBA00022441"/>
    </source>
</evidence>
<dbReference type="Gene3D" id="3.30.710.10">
    <property type="entry name" value="Potassium Channel Kv1.1, Chain A"/>
    <property type="match status" value="1"/>
</dbReference>
<dbReference type="EMBL" id="CM012440">
    <property type="protein sequence ID" value="RVE73525.1"/>
    <property type="molecule type" value="Genomic_DNA"/>
</dbReference>
<sequence length="221" mass="25293">MTPNGFLIFEDENFMDSTVAKMNALRKSGQFCDVRLQVCGHELMAHRAVLACCSPYLFEIFNSDVEAHGVSHVTFEDLKPEAVEILLNYAYTAQLKADKDLVKDVYSAAKRFKMERVKQICGDYLLSKMDSQNAISFRNFASSMGDGRLVAKVDAFIQDHLLDVSEQDDFLKLPRLKLEVMLEDNLTLPSNGKLYSKVLNWVQRCLWENGEQLEQLMEEVY</sequence>
<accession>A0A3S2MDT0</accession>
<name>A0A3S2MDT0_ORYJA</name>
<proteinExistence type="predicted"/>
<dbReference type="OrthoDB" id="45365at2759"/>
<dbReference type="Pfam" id="PF07707">
    <property type="entry name" value="BACK"/>
    <property type="match status" value="1"/>
</dbReference>
<evidence type="ECO:0000313" key="4">
    <source>
        <dbReference type="EMBL" id="RVE73525.1"/>
    </source>
</evidence>
<evidence type="ECO:0000313" key="5">
    <source>
        <dbReference type="Proteomes" id="UP000283210"/>
    </source>
</evidence>
<dbReference type="CDD" id="cd18502">
    <property type="entry name" value="BACK_NS1BP_IVNS1ABP"/>
    <property type="match status" value="1"/>
</dbReference>
<reference evidence="4 5" key="2">
    <citation type="submission" date="2019-01" db="EMBL/GenBank/DDBJ databases">
        <title>A chromosome length genome reference of the Java medaka (oryzias javanicus).</title>
        <authorList>
            <person name="Herpin A."/>
            <person name="Takehana Y."/>
            <person name="Naruse K."/>
            <person name="Ansai S."/>
            <person name="Kawaguchi M."/>
        </authorList>
    </citation>
    <scope>NUCLEOTIDE SEQUENCE [LARGE SCALE GENOMIC DNA]</scope>
    <source>
        <strain evidence="4">RS831</strain>
        <tissue evidence="4">Whole body</tissue>
    </source>
</reference>
<dbReference type="InterPro" id="IPR011705">
    <property type="entry name" value="BACK"/>
</dbReference>
<feature type="domain" description="BTB" evidence="3">
    <location>
        <begin position="32"/>
        <end position="99"/>
    </location>
</feature>
<keyword evidence="5" id="KW-1185">Reference proteome</keyword>
<dbReference type="InterPro" id="IPR011333">
    <property type="entry name" value="SKP1/BTB/POZ_sf"/>
</dbReference>
<keyword evidence="2" id="KW-0677">Repeat</keyword>
<dbReference type="Pfam" id="PF00651">
    <property type="entry name" value="BTB"/>
    <property type="match status" value="1"/>
</dbReference>
<protein>
    <recommendedName>
        <fullName evidence="3">BTB domain-containing protein</fullName>
    </recommendedName>
</protein>
<dbReference type="SMART" id="SM00225">
    <property type="entry name" value="BTB"/>
    <property type="match status" value="1"/>
</dbReference>
<dbReference type="AlphaFoldDB" id="A0A3S2MDT0"/>
<dbReference type="PANTHER" id="PTHR24412">
    <property type="entry name" value="KELCH PROTEIN"/>
    <property type="match status" value="1"/>
</dbReference>
<evidence type="ECO:0000259" key="3">
    <source>
        <dbReference type="PROSITE" id="PS50097"/>
    </source>
</evidence>
<dbReference type="InterPro" id="IPR000210">
    <property type="entry name" value="BTB/POZ_dom"/>
</dbReference>
<evidence type="ECO:0000256" key="2">
    <source>
        <dbReference type="ARBA" id="ARBA00022737"/>
    </source>
</evidence>
<dbReference type="SUPFAM" id="SSF54695">
    <property type="entry name" value="POZ domain"/>
    <property type="match status" value="1"/>
</dbReference>
<reference evidence="4 5" key="1">
    <citation type="submission" date="2018-11" db="EMBL/GenBank/DDBJ databases">
        <authorList>
            <person name="Lopez-Roques C."/>
            <person name="Donnadieu C."/>
            <person name="Bouchez O."/>
            <person name="Klopp C."/>
            <person name="Cabau C."/>
            <person name="Zahm M."/>
        </authorList>
    </citation>
    <scope>NUCLEOTIDE SEQUENCE [LARGE SCALE GENOMIC DNA]</scope>
    <source>
        <strain evidence="4">RS831</strain>
        <tissue evidence="4">Whole body</tissue>
    </source>
</reference>